<dbReference type="InterPro" id="IPR012223">
    <property type="entry name" value="TEII"/>
</dbReference>
<keyword evidence="2" id="KW-0378">Hydrolase</keyword>
<evidence type="ECO:0000313" key="4">
    <source>
        <dbReference type="EMBL" id="AAO65795.1"/>
    </source>
</evidence>
<reference evidence="5" key="3">
    <citation type="journal article" date="2016" name="J. Ind. Microbiol. Biotechnol.">
        <title>DasR positively controls monensin production at two-level regulation in Streptomyces cinnamonensis.</title>
        <authorList>
            <person name="Zhang Y."/>
            <person name="Lin C.Y."/>
            <person name="Li X.M."/>
            <person name="Tang Z.K."/>
            <person name="Qiao J."/>
            <person name="Zhao G.R."/>
        </authorList>
    </citation>
    <scope>NUCLEOTIDE SEQUENCE</scope>
    <source>
        <strain evidence="5">ST021</strain>
    </source>
</reference>
<organism evidence="4">
    <name type="scientific">Streptomyces virginiae</name>
    <name type="common">Streptomyces cinnamonensis</name>
    <dbReference type="NCBI Taxonomy" id="1961"/>
    <lineage>
        <taxon>Bacteria</taxon>
        <taxon>Bacillati</taxon>
        <taxon>Actinomycetota</taxon>
        <taxon>Actinomycetes</taxon>
        <taxon>Kitasatosporales</taxon>
        <taxon>Streptomycetaceae</taxon>
        <taxon>Streptomyces</taxon>
    </lineage>
</organism>
<dbReference type="AlphaFoldDB" id="Q846X7"/>
<dbReference type="SMART" id="SM00824">
    <property type="entry name" value="PKS_TE"/>
    <property type="match status" value="1"/>
</dbReference>
<protein>
    <submittedName>
        <fullName evidence="5">MonAIX</fullName>
    </submittedName>
    <submittedName>
        <fullName evidence="4">PKS thioesterase</fullName>
    </submittedName>
</protein>
<dbReference type="GO" id="GO:0016787">
    <property type="term" value="F:hydrolase activity"/>
    <property type="evidence" value="ECO:0007669"/>
    <property type="project" value="UniProtKB-KW"/>
</dbReference>
<reference evidence="4" key="1">
    <citation type="thesis" date="1999" institute="University of Cambridge">
        <title>The gene cluster for monensin biosynthesis.</title>
        <authorList>
            <person name="Oliynyk M."/>
        </authorList>
    </citation>
    <scope>NUCLEOTIDE SEQUENCE</scope>
    <source>
        <strain evidence="4">ATCC15413</strain>
    </source>
</reference>
<dbReference type="SUPFAM" id="SSF53474">
    <property type="entry name" value="alpha/beta-Hydrolases"/>
    <property type="match status" value="1"/>
</dbReference>
<dbReference type="Pfam" id="PF00975">
    <property type="entry name" value="Thioesterase"/>
    <property type="match status" value="1"/>
</dbReference>
<dbReference type="EMBL" id="AF440781">
    <property type="protein sequence ID" value="AAO65795.1"/>
    <property type="molecule type" value="Genomic_DNA"/>
</dbReference>
<evidence type="ECO:0000259" key="3">
    <source>
        <dbReference type="SMART" id="SM00824"/>
    </source>
</evidence>
<dbReference type="Gene3D" id="3.40.50.1820">
    <property type="entry name" value="alpha/beta hydrolase"/>
    <property type="match status" value="1"/>
</dbReference>
<evidence type="ECO:0000256" key="2">
    <source>
        <dbReference type="ARBA" id="ARBA00022801"/>
    </source>
</evidence>
<dbReference type="GO" id="GO:0008610">
    <property type="term" value="P:lipid biosynthetic process"/>
    <property type="evidence" value="ECO:0007669"/>
    <property type="project" value="TreeGrafter"/>
</dbReference>
<accession>Q846X7</accession>
<sequence length="268" mass="28158">MDRGTAARAPQIGDEFGAATGNGVWLRRYHAAAEAPVRLVCFPFAGGSASYYFGLSGLLAPGVEVLAVQYPGRQDRHAEPCLASVAELADGVVPHLPCDGKPFALFGHSLGAIVAFEVARRLRGPAGPGLPVHLFVSGGLARPYRPAGRSGAFGDADILAHLRAMGGTDERFFRSPELQELVLPALRADYRAVATYEAPGPGRLDCPITALIGDADERTSPEQAATWRERTGAAFDLRVLPGGHFYLDGCQEQVAAVVTEALTAGPGV</sequence>
<dbReference type="PANTHER" id="PTHR11487:SF0">
    <property type="entry name" value="S-ACYL FATTY ACID SYNTHASE THIOESTERASE, MEDIUM CHAIN"/>
    <property type="match status" value="1"/>
</dbReference>
<feature type="domain" description="Thioesterase TesA-like" evidence="3">
    <location>
        <begin position="40"/>
        <end position="262"/>
    </location>
</feature>
<dbReference type="InterPro" id="IPR020802">
    <property type="entry name" value="TesA-like"/>
</dbReference>
<dbReference type="PANTHER" id="PTHR11487">
    <property type="entry name" value="THIOESTERASE"/>
    <property type="match status" value="1"/>
</dbReference>
<gene>
    <name evidence="4" type="primary">monAIX</name>
</gene>
<evidence type="ECO:0000313" key="5">
    <source>
        <dbReference type="EMBL" id="ANZ52458.1"/>
    </source>
</evidence>
<name>Q846X7_STRVG</name>
<dbReference type="InterPro" id="IPR029058">
    <property type="entry name" value="AB_hydrolase_fold"/>
</dbReference>
<reference evidence="4" key="2">
    <citation type="journal article" date="2003" name="Mol. Microbiol.">
        <title>Analysis of the biosynthetic gene cluster for the polyether antibiotic monensin in Streptomyces cinnamonensis and evidence for the role of monB and monC genes in oxidative cyclization.</title>
        <authorList>
            <person name="Oliynyk M."/>
            <person name="Stark C.B."/>
            <person name="Bhatt A."/>
            <person name="Jones M.A."/>
            <person name="Hughes-Thomas Z.A."/>
            <person name="Wilkinson C."/>
            <person name="Oliynyk Z."/>
            <person name="Demydchuk Y."/>
            <person name="Staunton J."/>
            <person name="Leadlay P.F."/>
        </authorList>
    </citation>
    <scope>NUCLEOTIDE SEQUENCE</scope>
    <source>
        <strain evidence="4">ATCC15413</strain>
    </source>
</reference>
<evidence type="ECO:0000256" key="1">
    <source>
        <dbReference type="ARBA" id="ARBA00007169"/>
    </source>
</evidence>
<comment type="similarity">
    <text evidence="1">Belongs to the thioesterase family.</text>
</comment>
<dbReference type="EMBL" id="KX263301">
    <property type="protein sequence ID" value="ANZ52458.1"/>
    <property type="molecule type" value="Genomic_DNA"/>
</dbReference>
<dbReference type="InterPro" id="IPR001031">
    <property type="entry name" value="Thioesterase"/>
</dbReference>
<dbReference type="ESTHER" id="strci-MONAIX">
    <property type="family name" value="Thioesterase"/>
</dbReference>
<proteinExistence type="inferred from homology"/>
<dbReference type="SMR" id="Q846X7"/>